<reference evidence="1" key="1">
    <citation type="submission" date="2012-05" db="EMBL/GenBank/DDBJ databases">
        <authorList>
            <person name="Krishnakumar V."/>
            <person name="Cheung F."/>
            <person name="Xiao Y."/>
            <person name="Chan A."/>
            <person name="Moskal W.A."/>
            <person name="Town C.D."/>
        </authorList>
    </citation>
    <scope>NUCLEOTIDE SEQUENCE</scope>
</reference>
<accession>I3SRB9</accession>
<dbReference type="AlphaFoldDB" id="I3SRB9"/>
<organism evidence="1">
    <name type="scientific">Lotus japonicus</name>
    <name type="common">Lotus corniculatus var. japonicus</name>
    <dbReference type="NCBI Taxonomy" id="34305"/>
    <lineage>
        <taxon>Eukaryota</taxon>
        <taxon>Viridiplantae</taxon>
        <taxon>Streptophyta</taxon>
        <taxon>Embryophyta</taxon>
        <taxon>Tracheophyta</taxon>
        <taxon>Spermatophyta</taxon>
        <taxon>Magnoliopsida</taxon>
        <taxon>eudicotyledons</taxon>
        <taxon>Gunneridae</taxon>
        <taxon>Pentapetalae</taxon>
        <taxon>rosids</taxon>
        <taxon>fabids</taxon>
        <taxon>Fabales</taxon>
        <taxon>Fabaceae</taxon>
        <taxon>Papilionoideae</taxon>
        <taxon>50 kb inversion clade</taxon>
        <taxon>NPAAA clade</taxon>
        <taxon>Hologalegina</taxon>
        <taxon>robinioid clade</taxon>
        <taxon>Loteae</taxon>
        <taxon>Lotus</taxon>
    </lineage>
</organism>
<evidence type="ECO:0000313" key="1">
    <source>
        <dbReference type="EMBL" id="AFK42811.1"/>
    </source>
</evidence>
<protein>
    <submittedName>
        <fullName evidence="1">Uncharacterized protein</fullName>
    </submittedName>
</protein>
<dbReference type="EMBL" id="BT143017">
    <property type="protein sequence ID" value="AFK42811.1"/>
    <property type="molecule type" value="mRNA"/>
</dbReference>
<name>I3SRB9_LOTJA</name>
<proteinExistence type="evidence at transcript level"/>
<sequence length="86" mass="9864">MLHLQAFWLKNLLYKQQPPELTGSRSFGCVPSSYVEHKPSEAGPLRKQHRNHHPLLLKAPHCCVNGSTKGLCTESHHLHSYSQRRK</sequence>